<organism evidence="2 3">
    <name type="scientific">Proteiniborus ethanoligenes</name>
    <dbReference type="NCBI Taxonomy" id="415015"/>
    <lineage>
        <taxon>Bacteria</taxon>
        <taxon>Bacillati</taxon>
        <taxon>Bacillota</taxon>
        <taxon>Clostridia</taxon>
        <taxon>Eubacteriales</taxon>
        <taxon>Proteiniborus</taxon>
    </lineage>
</organism>
<gene>
    <name evidence="2" type="ORF">SAMN05660462_00901</name>
</gene>
<dbReference type="EMBL" id="FNQE01000007">
    <property type="protein sequence ID" value="SDY78429.1"/>
    <property type="molecule type" value="Genomic_DNA"/>
</dbReference>
<dbReference type="RefSeq" id="WP_091727801.1">
    <property type="nucleotide sequence ID" value="NZ_FNQE01000007.1"/>
</dbReference>
<accession>A0A1H3MQT2</accession>
<dbReference type="InterPro" id="IPR013783">
    <property type="entry name" value="Ig-like_fold"/>
</dbReference>
<evidence type="ECO:0000313" key="2">
    <source>
        <dbReference type="EMBL" id="SDY78429.1"/>
    </source>
</evidence>
<protein>
    <recommendedName>
        <fullName evidence="4">Fibronectin type-III domain-containing protein</fullName>
    </recommendedName>
</protein>
<evidence type="ECO:0000313" key="3">
    <source>
        <dbReference type="Proteomes" id="UP000198625"/>
    </source>
</evidence>
<evidence type="ECO:0000256" key="1">
    <source>
        <dbReference type="SAM" id="Phobius"/>
    </source>
</evidence>
<dbReference type="STRING" id="415015.SAMN05660462_00901"/>
<sequence>MKKHLSIIFVILLILINISTVHATEKKLEVPIKENMESAVFLINWEKNVDADVVLIKPDGSTMTKAELNNAYVKEKNNVLIVINNPEIGDWQVIVKGEDTGKVTVSLNEIEEIFEISQFVVEKIDDTKFNLKWSTKNIEDRSISIHVYVDEDNEGYNGIEVSKFTGDISGSREITIDKLDWGNYYFYIKVVDSLGIDDYLYSDEAFEIISPNVPVKISAVKASVVEDNIKIQWEKPDNNLRNKYRIMIFKEGSNKPFYTEETEQNEFITPSIEGDKVQIAVAALGRNNVLGKYEKILVDMNKSKNIKASVNFPENHIINTMILPVPLEMEKGYKASIYINGEMIKENVLESGTITFQLNDGPNDLAIIVEDNQGNGKIFAKELYVDTYPPQLYVSKDYQGISTAEGSIVLSGEVEPNSKLFLNDKEIEYQDNGVFVYNMSLSIGKNEIVLKAVDIAGNTSYYYGNVNKTMGAEIVYYIILIFSIIVTIILMIFIFIKKKKQERSGGNKDEE</sequence>
<keyword evidence="1" id="KW-0472">Membrane</keyword>
<reference evidence="2 3" key="1">
    <citation type="submission" date="2016-10" db="EMBL/GenBank/DDBJ databases">
        <authorList>
            <person name="de Groot N.N."/>
        </authorList>
    </citation>
    <scope>NUCLEOTIDE SEQUENCE [LARGE SCALE GENOMIC DNA]</scope>
    <source>
        <strain evidence="2 3">DSM 21650</strain>
    </source>
</reference>
<keyword evidence="3" id="KW-1185">Reference proteome</keyword>
<proteinExistence type="predicted"/>
<dbReference type="Gene3D" id="2.60.40.10">
    <property type="entry name" value="Immunoglobulins"/>
    <property type="match status" value="1"/>
</dbReference>
<feature type="transmembrane region" description="Helical" evidence="1">
    <location>
        <begin position="474"/>
        <end position="496"/>
    </location>
</feature>
<name>A0A1H3MQT2_9FIRM</name>
<evidence type="ECO:0008006" key="4">
    <source>
        <dbReference type="Google" id="ProtNLM"/>
    </source>
</evidence>
<keyword evidence="1" id="KW-0812">Transmembrane</keyword>
<dbReference type="OrthoDB" id="9762689at2"/>
<keyword evidence="1" id="KW-1133">Transmembrane helix</keyword>
<dbReference type="Proteomes" id="UP000198625">
    <property type="component" value="Unassembled WGS sequence"/>
</dbReference>
<dbReference type="AlphaFoldDB" id="A0A1H3MQT2"/>